<dbReference type="Proteomes" id="UP000185944">
    <property type="component" value="Unassembled WGS sequence"/>
</dbReference>
<feature type="compositionally biased region" description="Low complexity" evidence="1">
    <location>
        <begin position="207"/>
        <end position="225"/>
    </location>
</feature>
<dbReference type="VEuPathDB" id="MicrosporidiaDB:NEDG_01782"/>
<feature type="compositionally biased region" description="Basic and acidic residues" evidence="1">
    <location>
        <begin position="108"/>
        <end position="123"/>
    </location>
</feature>
<feature type="compositionally biased region" description="Low complexity" evidence="1">
    <location>
        <begin position="151"/>
        <end position="167"/>
    </location>
</feature>
<feature type="compositionally biased region" description="Polar residues" evidence="1">
    <location>
        <begin position="168"/>
        <end position="188"/>
    </location>
</feature>
<dbReference type="EMBL" id="LTDL01000019">
    <property type="protein sequence ID" value="OAG31304.1"/>
    <property type="molecule type" value="Genomic_DNA"/>
</dbReference>
<dbReference type="AlphaFoldDB" id="A0A177EH53"/>
<feature type="compositionally biased region" description="Basic and acidic residues" evidence="1">
    <location>
        <begin position="132"/>
        <end position="145"/>
    </location>
</feature>
<accession>A0A177EH53</accession>
<dbReference type="RefSeq" id="XP_067545000.1">
    <property type="nucleotide sequence ID" value="XM_067689200.1"/>
</dbReference>
<keyword evidence="2" id="KW-1133">Transmembrane helix</keyword>
<name>A0A177EH53_9MICR</name>
<evidence type="ECO:0000313" key="4">
    <source>
        <dbReference type="Proteomes" id="UP000185944"/>
    </source>
</evidence>
<feature type="compositionally biased region" description="Pro residues" evidence="1">
    <location>
        <begin position="196"/>
        <end position="206"/>
    </location>
</feature>
<comment type="caution">
    <text evidence="3">The sequence shown here is derived from an EMBL/GenBank/DDBJ whole genome shotgun (WGS) entry which is preliminary data.</text>
</comment>
<protein>
    <submittedName>
        <fullName evidence="3">Uncharacterized protein</fullName>
    </submittedName>
</protein>
<organism evidence="3 4">
    <name type="scientific">Nematocida displodere</name>
    <dbReference type="NCBI Taxonomy" id="1805483"/>
    <lineage>
        <taxon>Eukaryota</taxon>
        <taxon>Fungi</taxon>
        <taxon>Fungi incertae sedis</taxon>
        <taxon>Microsporidia</taxon>
        <taxon>Nematocida</taxon>
    </lineage>
</organism>
<sequence length="621" mass="68653">MISSETPSIGSSLRTKTIILAAILGAGVLAVTGYWVVRSGYFAKSNYIELLELTRTLTTPTVSNGPQNRSLLAQAPPEPEPEPIQTSDEEFVHVESEEHEEHEDSEESKEHEDSEESKEHEEHEEPEDSEESKEHEEHEEHEKALLSDPNTIATTQPPTRTTFQLTPVSQPQPHNTTEPPTPITFQLTPVSQSQPRPQPQPKPRSQPQPHNTTEPPTPTTFQLTPVSQPQPQPKPHNTTQPPTPDVPLSVTKPNNHTEPTINLIHPFGLKLEMNSTTNTQQIVPKQTGSITIYLDMIELKNIPEEIEHGLTFENLKISSLSPSQNRVPDATPDHTLERLDKLLRALGTATIERLSLVGFYIQKKQKLPTAPISSVSVTKRLTLDSATSFFFAWLSTTITLGACDKNMTLELCNCHIETLKCLDALGLTTIGGLDLFELTEVDSIDCALLQEKRVTNYLTLGNLSADLKVSKALGDAIAANSWTNLYLDMSIWLAIRQSTDNPIQTMTLALTINSQTVEFKSLGYPKGKTPPSTILTTLIIDLNTTTSLTLNALENMIFGWIKANTPEVVDIVINTPSNLVDNDVKTYLATCLIPIDGLSNLSTVTMSRFSYSVMQIDSPFL</sequence>
<keyword evidence="2" id="KW-0812">Transmembrane</keyword>
<proteinExistence type="predicted"/>
<gene>
    <name evidence="3" type="ORF">NEDG_01782</name>
</gene>
<evidence type="ECO:0000256" key="1">
    <source>
        <dbReference type="SAM" id="MobiDB-lite"/>
    </source>
</evidence>
<keyword evidence="2" id="KW-0472">Membrane</keyword>
<dbReference type="GeneID" id="93648132"/>
<feature type="compositionally biased region" description="Acidic residues" evidence="1">
    <location>
        <begin position="97"/>
        <end position="107"/>
    </location>
</feature>
<reference evidence="3 4" key="1">
    <citation type="submission" date="2016-02" db="EMBL/GenBank/DDBJ databases">
        <title>Discovery of a natural microsporidian pathogen with a broad tissue tropism in Caenorhabditis elegans.</title>
        <authorList>
            <person name="Luallen R.J."/>
            <person name="Reinke A.W."/>
            <person name="Tong L."/>
            <person name="Botts M.R."/>
            <person name="Felix M.-A."/>
            <person name="Troemel E.R."/>
        </authorList>
    </citation>
    <scope>NUCLEOTIDE SEQUENCE [LARGE SCALE GENOMIC DNA]</scope>
    <source>
        <strain evidence="3 4">JUm2807</strain>
    </source>
</reference>
<feature type="region of interest" description="Disordered" evidence="1">
    <location>
        <begin position="59"/>
        <end position="256"/>
    </location>
</feature>
<evidence type="ECO:0000313" key="3">
    <source>
        <dbReference type="EMBL" id="OAG31304.1"/>
    </source>
</evidence>
<feature type="transmembrane region" description="Helical" evidence="2">
    <location>
        <begin position="18"/>
        <end position="37"/>
    </location>
</feature>
<evidence type="ECO:0000256" key="2">
    <source>
        <dbReference type="SAM" id="Phobius"/>
    </source>
</evidence>
<keyword evidence="4" id="KW-1185">Reference proteome</keyword>
<feature type="compositionally biased region" description="Polar residues" evidence="1">
    <location>
        <begin position="60"/>
        <end position="71"/>
    </location>
</feature>